<organism evidence="1 2">
    <name type="scientific">Vespula squamosa</name>
    <name type="common">Southern yellow jacket</name>
    <name type="synonym">Wasp</name>
    <dbReference type="NCBI Taxonomy" id="30214"/>
    <lineage>
        <taxon>Eukaryota</taxon>
        <taxon>Metazoa</taxon>
        <taxon>Ecdysozoa</taxon>
        <taxon>Arthropoda</taxon>
        <taxon>Hexapoda</taxon>
        <taxon>Insecta</taxon>
        <taxon>Pterygota</taxon>
        <taxon>Neoptera</taxon>
        <taxon>Endopterygota</taxon>
        <taxon>Hymenoptera</taxon>
        <taxon>Apocrita</taxon>
        <taxon>Aculeata</taxon>
        <taxon>Vespoidea</taxon>
        <taxon>Vespidae</taxon>
        <taxon>Vespinae</taxon>
        <taxon>Vespula</taxon>
    </lineage>
</organism>
<evidence type="ECO:0000313" key="2">
    <source>
        <dbReference type="Proteomes" id="UP001607302"/>
    </source>
</evidence>
<accession>A0ABD1ZTS7</accession>
<protein>
    <submittedName>
        <fullName evidence="1">Uncharacterized protein</fullName>
    </submittedName>
</protein>
<keyword evidence="2" id="KW-1185">Reference proteome</keyword>
<dbReference type="EMBL" id="JAUDFV010000173">
    <property type="protein sequence ID" value="KAL2711779.1"/>
    <property type="molecule type" value="Genomic_DNA"/>
</dbReference>
<proteinExistence type="predicted"/>
<name>A0ABD1ZTS7_VESSQ</name>
<evidence type="ECO:0000313" key="1">
    <source>
        <dbReference type="EMBL" id="KAL2711779.1"/>
    </source>
</evidence>
<reference evidence="1 2" key="1">
    <citation type="journal article" date="2024" name="Ann. Entomol. Soc. Am.">
        <title>Genomic analyses of the southern and eastern yellowjacket wasps (Hymenoptera: Vespidae) reveal evolutionary signatures of social life.</title>
        <authorList>
            <person name="Catto M.A."/>
            <person name="Caine P.B."/>
            <person name="Orr S.E."/>
            <person name="Hunt B.G."/>
            <person name="Goodisman M.A.D."/>
        </authorList>
    </citation>
    <scope>NUCLEOTIDE SEQUENCE [LARGE SCALE GENOMIC DNA]</scope>
    <source>
        <strain evidence="1">233</strain>
        <tissue evidence="1">Head and thorax</tissue>
    </source>
</reference>
<comment type="caution">
    <text evidence="1">The sequence shown here is derived from an EMBL/GenBank/DDBJ whole genome shotgun (WGS) entry which is preliminary data.</text>
</comment>
<gene>
    <name evidence="1" type="ORF">V1478_018800</name>
</gene>
<sequence>MLSLPFGFSDIRAAVATPPTTTTTTTITTTTTVIAATSCRCPSDVESFLFHPYESTFATSRNINFFFPRRISKVPKKISYLLAEITSSLKRITRDLSKSIHEQ</sequence>
<dbReference type="Proteomes" id="UP001607302">
    <property type="component" value="Unassembled WGS sequence"/>
</dbReference>
<dbReference type="AlphaFoldDB" id="A0ABD1ZTS7"/>